<evidence type="ECO:0000256" key="1">
    <source>
        <dbReference type="SAM" id="MobiDB-lite"/>
    </source>
</evidence>
<keyword evidence="4" id="KW-1185">Reference proteome</keyword>
<evidence type="ECO:0000313" key="4">
    <source>
        <dbReference type="Proteomes" id="UP001457282"/>
    </source>
</evidence>
<feature type="transmembrane region" description="Helical" evidence="2">
    <location>
        <begin position="41"/>
        <end position="61"/>
    </location>
</feature>
<dbReference type="AlphaFoldDB" id="A0AAW1WII8"/>
<sequence>MACAPSKSEPPPPQHHHYTPLPHDQNDNVLPLSSSHHPRRITISVFVTLLLLISASAYVFWPSDPSLKMYGCG</sequence>
<dbReference type="EMBL" id="JBEDUW010000006">
    <property type="protein sequence ID" value="KAK9923324.1"/>
    <property type="molecule type" value="Genomic_DNA"/>
</dbReference>
<organism evidence="3 4">
    <name type="scientific">Rubus argutus</name>
    <name type="common">Southern blackberry</name>
    <dbReference type="NCBI Taxonomy" id="59490"/>
    <lineage>
        <taxon>Eukaryota</taxon>
        <taxon>Viridiplantae</taxon>
        <taxon>Streptophyta</taxon>
        <taxon>Embryophyta</taxon>
        <taxon>Tracheophyta</taxon>
        <taxon>Spermatophyta</taxon>
        <taxon>Magnoliopsida</taxon>
        <taxon>eudicotyledons</taxon>
        <taxon>Gunneridae</taxon>
        <taxon>Pentapetalae</taxon>
        <taxon>rosids</taxon>
        <taxon>fabids</taxon>
        <taxon>Rosales</taxon>
        <taxon>Rosaceae</taxon>
        <taxon>Rosoideae</taxon>
        <taxon>Rosoideae incertae sedis</taxon>
        <taxon>Rubus</taxon>
    </lineage>
</organism>
<keyword evidence="2" id="KW-0472">Membrane</keyword>
<feature type="region of interest" description="Disordered" evidence="1">
    <location>
        <begin position="1"/>
        <end position="33"/>
    </location>
</feature>
<keyword evidence="2" id="KW-1133">Transmembrane helix</keyword>
<reference evidence="3 4" key="1">
    <citation type="journal article" date="2023" name="G3 (Bethesda)">
        <title>A chromosome-length genome assembly and annotation of blackberry (Rubus argutus, cv. 'Hillquist').</title>
        <authorList>
            <person name="Bruna T."/>
            <person name="Aryal R."/>
            <person name="Dudchenko O."/>
            <person name="Sargent D.J."/>
            <person name="Mead D."/>
            <person name="Buti M."/>
            <person name="Cavallini A."/>
            <person name="Hytonen T."/>
            <person name="Andres J."/>
            <person name="Pham M."/>
            <person name="Weisz D."/>
            <person name="Mascagni F."/>
            <person name="Usai G."/>
            <person name="Natali L."/>
            <person name="Bassil N."/>
            <person name="Fernandez G.E."/>
            <person name="Lomsadze A."/>
            <person name="Armour M."/>
            <person name="Olukolu B."/>
            <person name="Poorten T."/>
            <person name="Britton C."/>
            <person name="Davik J."/>
            <person name="Ashrafi H."/>
            <person name="Aiden E.L."/>
            <person name="Borodovsky M."/>
            <person name="Worthington M."/>
        </authorList>
    </citation>
    <scope>NUCLEOTIDE SEQUENCE [LARGE SCALE GENOMIC DNA]</scope>
    <source>
        <strain evidence="3">PI 553951</strain>
    </source>
</reference>
<gene>
    <name evidence="3" type="ORF">M0R45_031749</name>
</gene>
<accession>A0AAW1WII8</accession>
<evidence type="ECO:0000313" key="3">
    <source>
        <dbReference type="EMBL" id="KAK9923324.1"/>
    </source>
</evidence>
<comment type="caution">
    <text evidence="3">The sequence shown here is derived from an EMBL/GenBank/DDBJ whole genome shotgun (WGS) entry which is preliminary data.</text>
</comment>
<keyword evidence="2" id="KW-0812">Transmembrane</keyword>
<proteinExistence type="predicted"/>
<protein>
    <recommendedName>
        <fullName evidence="5">Transmembrane protein</fullName>
    </recommendedName>
</protein>
<evidence type="ECO:0008006" key="5">
    <source>
        <dbReference type="Google" id="ProtNLM"/>
    </source>
</evidence>
<evidence type="ECO:0000256" key="2">
    <source>
        <dbReference type="SAM" id="Phobius"/>
    </source>
</evidence>
<dbReference type="Proteomes" id="UP001457282">
    <property type="component" value="Unassembled WGS sequence"/>
</dbReference>
<name>A0AAW1WII8_RUBAR</name>